<name>A0ABQ4XR91_9ASTR</name>
<dbReference type="Proteomes" id="UP001151760">
    <property type="component" value="Unassembled WGS sequence"/>
</dbReference>
<dbReference type="EMBL" id="BQNB010009734">
    <property type="protein sequence ID" value="GJS67661.1"/>
    <property type="molecule type" value="Genomic_DNA"/>
</dbReference>
<organism evidence="3 4">
    <name type="scientific">Tanacetum coccineum</name>
    <dbReference type="NCBI Taxonomy" id="301880"/>
    <lineage>
        <taxon>Eukaryota</taxon>
        <taxon>Viridiplantae</taxon>
        <taxon>Streptophyta</taxon>
        <taxon>Embryophyta</taxon>
        <taxon>Tracheophyta</taxon>
        <taxon>Spermatophyta</taxon>
        <taxon>Magnoliopsida</taxon>
        <taxon>eudicotyledons</taxon>
        <taxon>Gunneridae</taxon>
        <taxon>Pentapetalae</taxon>
        <taxon>asterids</taxon>
        <taxon>campanulids</taxon>
        <taxon>Asterales</taxon>
        <taxon>Asteraceae</taxon>
        <taxon>Asteroideae</taxon>
        <taxon>Anthemideae</taxon>
        <taxon>Anthemidinae</taxon>
        <taxon>Tanacetum</taxon>
    </lineage>
</organism>
<protein>
    <submittedName>
        <fullName evidence="3">Retrovirus-related pol polyprotein from transposon TNT 1-94</fullName>
    </submittedName>
</protein>
<dbReference type="Pfam" id="PF07727">
    <property type="entry name" value="RVT_2"/>
    <property type="match status" value="1"/>
</dbReference>
<dbReference type="PANTHER" id="PTHR11439">
    <property type="entry name" value="GAG-POL-RELATED RETROTRANSPOSON"/>
    <property type="match status" value="1"/>
</dbReference>
<proteinExistence type="predicted"/>
<feature type="domain" description="Reverse transcriptase Ty1/copia-type" evidence="2">
    <location>
        <begin position="10"/>
        <end position="62"/>
    </location>
</feature>
<sequence>MGGILKTRLGLVARGYRQEEGIDFDESFALVARLDAIRIFLAYVAHMNMIVYQIDVKTAFCTKKFMLNKILAAFGTSIVKVSILSGILLKERGSHIGSSKTMQRLFLPANRPDIRLVVWHVVPGYQAKAPTEKHLHAVKRIFKYLRGTINRGLWYPKDSSIALTAYADADHAEVILTFLRDLGHSREIKVIIDVNVNKLHQPWRSFAAVINKCLSGKSTGYDSLRLSQAQILWGMYHKKNVDYAYLLWEDFVYQVENKNVKRSNEMYCPCFTKVIINFFMTKDQFIPRRNKVNWHFARDDYMFTMIKVVSRHEDTQLYGVILPDELMNEAIKDSESYKEYYAIASGAEPPKTKASVNKKQVGSDKSKTPPTAKGKKTQDFCKGG</sequence>
<reference evidence="3" key="2">
    <citation type="submission" date="2022-01" db="EMBL/GenBank/DDBJ databases">
        <authorList>
            <person name="Yamashiro T."/>
            <person name="Shiraishi A."/>
            <person name="Satake H."/>
            <person name="Nakayama K."/>
        </authorList>
    </citation>
    <scope>NUCLEOTIDE SEQUENCE</scope>
</reference>
<feature type="region of interest" description="Disordered" evidence="1">
    <location>
        <begin position="349"/>
        <end position="384"/>
    </location>
</feature>
<accession>A0ABQ4XR91</accession>
<evidence type="ECO:0000313" key="3">
    <source>
        <dbReference type="EMBL" id="GJS67661.1"/>
    </source>
</evidence>
<comment type="caution">
    <text evidence="3">The sequence shown here is derived from an EMBL/GenBank/DDBJ whole genome shotgun (WGS) entry which is preliminary data.</text>
</comment>
<gene>
    <name evidence="3" type="ORF">Tco_0682226</name>
</gene>
<dbReference type="InterPro" id="IPR013103">
    <property type="entry name" value="RVT_2"/>
</dbReference>
<keyword evidence="4" id="KW-1185">Reference proteome</keyword>
<evidence type="ECO:0000256" key="1">
    <source>
        <dbReference type="SAM" id="MobiDB-lite"/>
    </source>
</evidence>
<evidence type="ECO:0000313" key="4">
    <source>
        <dbReference type="Proteomes" id="UP001151760"/>
    </source>
</evidence>
<evidence type="ECO:0000259" key="2">
    <source>
        <dbReference type="Pfam" id="PF07727"/>
    </source>
</evidence>
<dbReference type="PANTHER" id="PTHR11439:SF483">
    <property type="entry name" value="PEPTIDE SYNTHASE GLIP-LIKE, PUTATIVE (AFU_ORTHOLOGUE AFUA_3G12920)-RELATED"/>
    <property type="match status" value="1"/>
</dbReference>
<reference evidence="3" key="1">
    <citation type="journal article" date="2022" name="Int. J. Mol. Sci.">
        <title>Draft Genome of Tanacetum Coccineum: Genomic Comparison of Closely Related Tanacetum-Family Plants.</title>
        <authorList>
            <person name="Yamashiro T."/>
            <person name="Shiraishi A."/>
            <person name="Nakayama K."/>
            <person name="Satake H."/>
        </authorList>
    </citation>
    <scope>NUCLEOTIDE SEQUENCE</scope>
</reference>